<sequence>MLPVILLVSILSLASTAHSHMLMGLPSTWGLNHALENPLVPSTQNWFCGGRTRPSNGPVTTIQAGQVFQVPVICGEAIHLVGTNRINEAVGICDSDRNAYHDGGGCALSIAYTPNPRLEDFIVFSVTRACPRQGTALIPFNVPNNLPAGEATLAWTWIPPTRGAQAEMYFNCATVRVEGPQGRLTDGRRLSNYMYAVGGFGTRQPNPAYETTFTTFGVQPISTTTSPGTGGGGNTGGGGGSGSGGNTGGGGGSGTGGNTGGGGSIGPCQNGHERCGADPNRSWTQCSNGVWYTHPVPAGTTCIQNGNTVTWGRRWS</sequence>
<evidence type="ECO:0000256" key="5">
    <source>
        <dbReference type="ARBA" id="ARBA00022729"/>
    </source>
</evidence>
<dbReference type="GO" id="GO:0046872">
    <property type="term" value="F:metal ion binding"/>
    <property type="evidence" value="ECO:0007669"/>
    <property type="project" value="UniProtKB-KW"/>
</dbReference>
<accession>A0A1Y2HMQ0</accession>
<keyword evidence="4" id="KW-0479">Metal-binding</keyword>
<dbReference type="Pfam" id="PF22810">
    <property type="entry name" value="LPMO_AA14"/>
    <property type="match status" value="1"/>
</dbReference>
<dbReference type="OrthoDB" id="2342176at2759"/>
<protein>
    <recommendedName>
        <fullName evidence="16">Chitin-binding type-4 domain-containing protein</fullName>
    </recommendedName>
</protein>
<keyword evidence="9" id="KW-1015">Disulfide bond</keyword>
<evidence type="ECO:0000256" key="1">
    <source>
        <dbReference type="ARBA" id="ARBA00001973"/>
    </source>
</evidence>
<evidence type="ECO:0000256" key="4">
    <source>
        <dbReference type="ARBA" id="ARBA00022723"/>
    </source>
</evidence>
<evidence type="ECO:0008006" key="16">
    <source>
        <dbReference type="Google" id="ProtNLM"/>
    </source>
</evidence>
<keyword evidence="10" id="KW-0325">Glycoprotein</keyword>
<comment type="similarity">
    <text evidence="11">Belongs to the polysaccharide monooxygenase AA14 family.</text>
</comment>
<keyword evidence="8" id="KW-0503">Monooxygenase</keyword>
<reference evidence="14 15" key="1">
    <citation type="submission" date="2016-07" db="EMBL/GenBank/DDBJ databases">
        <title>Pervasive Adenine N6-methylation of Active Genes in Fungi.</title>
        <authorList>
            <consortium name="DOE Joint Genome Institute"/>
            <person name="Mondo S.J."/>
            <person name="Dannebaum R.O."/>
            <person name="Kuo R.C."/>
            <person name="Labutti K."/>
            <person name="Haridas S."/>
            <person name="Kuo A."/>
            <person name="Salamov A."/>
            <person name="Ahrendt S.R."/>
            <person name="Lipzen A."/>
            <person name="Sullivan W."/>
            <person name="Andreopoulos W.B."/>
            <person name="Clum A."/>
            <person name="Lindquist E."/>
            <person name="Daum C."/>
            <person name="Ramamoorthy G.K."/>
            <person name="Gryganskyi A."/>
            <person name="Culley D."/>
            <person name="Magnuson J.K."/>
            <person name="James T.Y."/>
            <person name="O'Malley M.A."/>
            <person name="Stajich J.E."/>
            <person name="Spatafora J.W."/>
            <person name="Visel A."/>
            <person name="Grigoriev I.V."/>
        </authorList>
    </citation>
    <scope>NUCLEOTIDE SEQUENCE [LARGE SCALE GENOMIC DNA]</scope>
    <source>
        <strain evidence="14 15">PL171</strain>
    </source>
</reference>
<evidence type="ECO:0000256" key="8">
    <source>
        <dbReference type="ARBA" id="ARBA00023033"/>
    </source>
</evidence>
<evidence type="ECO:0000256" key="3">
    <source>
        <dbReference type="ARBA" id="ARBA00022525"/>
    </source>
</evidence>
<dbReference type="AlphaFoldDB" id="A0A1Y2HMQ0"/>
<dbReference type="EMBL" id="MCFL01000020">
    <property type="protein sequence ID" value="ORZ35856.1"/>
    <property type="molecule type" value="Genomic_DNA"/>
</dbReference>
<dbReference type="InterPro" id="IPR054497">
    <property type="entry name" value="LPMO_AA14"/>
</dbReference>
<proteinExistence type="inferred from homology"/>
<evidence type="ECO:0000256" key="9">
    <source>
        <dbReference type="ARBA" id="ARBA00023157"/>
    </source>
</evidence>
<comment type="caution">
    <text evidence="14">The sequence shown here is derived from an EMBL/GenBank/DDBJ whole genome shotgun (WGS) entry which is preliminary data.</text>
</comment>
<keyword evidence="15" id="KW-1185">Reference proteome</keyword>
<evidence type="ECO:0000256" key="6">
    <source>
        <dbReference type="ARBA" id="ARBA00023002"/>
    </source>
</evidence>
<comment type="cofactor">
    <cofactor evidence="1">
        <name>Cu(2+)</name>
        <dbReference type="ChEBI" id="CHEBI:29036"/>
    </cofactor>
</comment>
<feature type="compositionally biased region" description="Gly residues" evidence="12">
    <location>
        <begin position="228"/>
        <end position="265"/>
    </location>
</feature>
<keyword evidence="6" id="KW-0560">Oxidoreductase</keyword>
<keyword evidence="5 13" id="KW-0732">Signal</keyword>
<evidence type="ECO:0000256" key="7">
    <source>
        <dbReference type="ARBA" id="ARBA00023008"/>
    </source>
</evidence>
<evidence type="ECO:0000256" key="12">
    <source>
        <dbReference type="SAM" id="MobiDB-lite"/>
    </source>
</evidence>
<organism evidence="14 15">
    <name type="scientific">Catenaria anguillulae PL171</name>
    <dbReference type="NCBI Taxonomy" id="765915"/>
    <lineage>
        <taxon>Eukaryota</taxon>
        <taxon>Fungi</taxon>
        <taxon>Fungi incertae sedis</taxon>
        <taxon>Blastocladiomycota</taxon>
        <taxon>Blastocladiomycetes</taxon>
        <taxon>Blastocladiales</taxon>
        <taxon>Catenariaceae</taxon>
        <taxon>Catenaria</taxon>
    </lineage>
</organism>
<dbReference type="STRING" id="765915.A0A1Y2HMQ0"/>
<evidence type="ECO:0000313" key="15">
    <source>
        <dbReference type="Proteomes" id="UP000193411"/>
    </source>
</evidence>
<evidence type="ECO:0000313" key="14">
    <source>
        <dbReference type="EMBL" id="ORZ35856.1"/>
    </source>
</evidence>
<evidence type="ECO:0000256" key="10">
    <source>
        <dbReference type="ARBA" id="ARBA00023180"/>
    </source>
</evidence>
<gene>
    <name evidence="14" type="ORF">BCR44DRAFT_24814</name>
</gene>
<name>A0A1Y2HMQ0_9FUNG</name>
<dbReference type="PANTHER" id="PTHR36182:SF1">
    <property type="entry name" value="PROTEIN, PUTATIVE (AFU_ORTHOLOGUE AFUA_6G10930)-RELATED"/>
    <property type="match status" value="1"/>
</dbReference>
<feature type="chain" id="PRO_5013141615" description="Chitin-binding type-4 domain-containing protein" evidence="13">
    <location>
        <begin position="20"/>
        <end position="316"/>
    </location>
</feature>
<evidence type="ECO:0000256" key="2">
    <source>
        <dbReference type="ARBA" id="ARBA00004613"/>
    </source>
</evidence>
<dbReference type="PANTHER" id="PTHR36182">
    <property type="entry name" value="PROTEIN, PUTATIVE (AFU_ORTHOLOGUE AFUA_6G10930)-RELATED"/>
    <property type="match status" value="1"/>
</dbReference>
<keyword evidence="7" id="KW-0186">Copper</keyword>
<comment type="subcellular location">
    <subcellularLocation>
        <location evidence="2">Secreted</location>
    </subcellularLocation>
</comment>
<feature type="region of interest" description="Disordered" evidence="12">
    <location>
        <begin position="220"/>
        <end position="265"/>
    </location>
</feature>
<feature type="signal peptide" evidence="13">
    <location>
        <begin position="1"/>
        <end position="19"/>
    </location>
</feature>
<dbReference type="GO" id="GO:0005576">
    <property type="term" value="C:extracellular region"/>
    <property type="evidence" value="ECO:0007669"/>
    <property type="project" value="UniProtKB-SubCell"/>
</dbReference>
<evidence type="ECO:0000256" key="11">
    <source>
        <dbReference type="ARBA" id="ARBA00046340"/>
    </source>
</evidence>
<dbReference type="Gene3D" id="2.70.50.70">
    <property type="match status" value="1"/>
</dbReference>
<dbReference type="Proteomes" id="UP000193411">
    <property type="component" value="Unassembled WGS sequence"/>
</dbReference>
<dbReference type="GO" id="GO:0004497">
    <property type="term" value="F:monooxygenase activity"/>
    <property type="evidence" value="ECO:0007669"/>
    <property type="project" value="UniProtKB-KW"/>
</dbReference>
<evidence type="ECO:0000256" key="13">
    <source>
        <dbReference type="SAM" id="SignalP"/>
    </source>
</evidence>
<keyword evidence="3" id="KW-0964">Secreted</keyword>